<comment type="catalytic activity">
    <reaction evidence="6">
        <text>L-proline + a quinone = (S)-1-pyrroline-5-carboxylate + a quinol + H(+)</text>
        <dbReference type="Rhea" id="RHEA:23784"/>
        <dbReference type="ChEBI" id="CHEBI:15378"/>
        <dbReference type="ChEBI" id="CHEBI:17388"/>
        <dbReference type="ChEBI" id="CHEBI:24646"/>
        <dbReference type="ChEBI" id="CHEBI:60039"/>
        <dbReference type="ChEBI" id="CHEBI:132124"/>
        <dbReference type="EC" id="1.5.5.2"/>
    </reaction>
</comment>
<comment type="catalytic activity">
    <reaction evidence="5 6">
        <text>L-glutamate 5-semialdehyde + NAD(+) + H2O = L-glutamate + NADH + 2 H(+)</text>
        <dbReference type="Rhea" id="RHEA:30235"/>
        <dbReference type="ChEBI" id="CHEBI:15377"/>
        <dbReference type="ChEBI" id="CHEBI:15378"/>
        <dbReference type="ChEBI" id="CHEBI:29985"/>
        <dbReference type="ChEBI" id="CHEBI:57540"/>
        <dbReference type="ChEBI" id="CHEBI:57945"/>
        <dbReference type="ChEBI" id="CHEBI:58066"/>
        <dbReference type="EC" id="1.2.1.88"/>
    </reaction>
</comment>
<feature type="active site" evidence="7">
    <location>
        <position position="831"/>
    </location>
</feature>
<dbReference type="AlphaFoldDB" id="A0A8J3ERE9"/>
<dbReference type="InterPro" id="IPR016160">
    <property type="entry name" value="Ald_DH_CS_CYS"/>
</dbReference>
<evidence type="ECO:0000256" key="5">
    <source>
        <dbReference type="ARBA" id="ARBA00048142"/>
    </source>
</evidence>
<reference evidence="11" key="3">
    <citation type="submission" date="2020-09" db="EMBL/GenBank/DDBJ databases">
        <authorList>
            <person name="Sun Q."/>
            <person name="Zhou Y."/>
        </authorList>
    </citation>
    <scope>NUCLEOTIDE SEQUENCE</scope>
    <source>
        <strain evidence="11">CGMCC 1.14984</strain>
    </source>
</reference>
<keyword evidence="6" id="KW-0274">FAD</keyword>
<dbReference type="InterPro" id="IPR025703">
    <property type="entry name" value="Bifunct_PutA"/>
</dbReference>
<evidence type="ECO:0000313" key="12">
    <source>
        <dbReference type="EMBL" id="NHK28032.1"/>
    </source>
</evidence>
<comment type="function">
    <text evidence="6">Oxidizes proline to glutamate for use as a carbon and nitrogen source.</text>
</comment>
<reference evidence="11" key="1">
    <citation type="journal article" date="2014" name="Int. J. Syst. Evol. Microbiol.">
        <title>Complete genome sequence of Corynebacterium casei LMG S-19264T (=DSM 44701T), isolated from a smear-ripened cheese.</title>
        <authorList>
            <consortium name="US DOE Joint Genome Institute (JGI-PGF)"/>
            <person name="Walter F."/>
            <person name="Albersmeier A."/>
            <person name="Kalinowski J."/>
            <person name="Ruckert C."/>
        </authorList>
    </citation>
    <scope>NUCLEOTIDE SEQUENCE</scope>
    <source>
        <strain evidence="11">CGMCC 1.14984</strain>
    </source>
</reference>
<keyword evidence="6" id="KW-0238">DNA-binding</keyword>
<keyword evidence="6" id="KW-0805">Transcription regulation</keyword>
<keyword evidence="6" id="KW-0285">Flavoprotein</keyword>
<feature type="domain" description="Proline dehydrogenase PutA" evidence="10">
    <location>
        <begin position="59"/>
        <end position="172"/>
    </location>
</feature>
<dbReference type="SUPFAM" id="SSF81935">
    <property type="entry name" value="N-terminal domain of bifunctional PutA protein"/>
    <property type="match status" value="1"/>
</dbReference>
<dbReference type="GO" id="GO:0004657">
    <property type="term" value="F:proline dehydrogenase activity"/>
    <property type="evidence" value="ECO:0007669"/>
    <property type="project" value="UniProtKB-UniRule"/>
</dbReference>
<comment type="similarity">
    <text evidence="6">In the C-terminal section; belongs to the aldehyde dehydrogenase family.</text>
</comment>
<dbReference type="EC" id="1.5.5.2" evidence="6"/>
<dbReference type="SUPFAM" id="SSF53720">
    <property type="entry name" value="ALDH-like"/>
    <property type="match status" value="1"/>
</dbReference>
<evidence type="ECO:0000259" key="10">
    <source>
        <dbReference type="Pfam" id="PF14850"/>
    </source>
</evidence>
<dbReference type="FunFam" id="3.40.309.10:FF:000005">
    <property type="entry name" value="1-pyrroline-5-carboxylate dehydrogenase 1"/>
    <property type="match status" value="1"/>
</dbReference>
<dbReference type="InterPro" id="IPR050485">
    <property type="entry name" value="Proline_metab_enzyme"/>
</dbReference>
<proteinExistence type="inferred from homology"/>
<dbReference type="FunFam" id="3.40.605.10:FF:000007">
    <property type="entry name" value="NAD/NADP-dependent betaine aldehyde dehydrogenase"/>
    <property type="match status" value="1"/>
</dbReference>
<dbReference type="InterPro" id="IPR016163">
    <property type="entry name" value="Ald_DH_C"/>
</dbReference>
<evidence type="ECO:0000313" key="14">
    <source>
        <dbReference type="Proteomes" id="UP000818603"/>
    </source>
</evidence>
<comment type="caution">
    <text evidence="11">The sequence shown here is derived from an EMBL/GenBank/DDBJ whole genome shotgun (WGS) entry which is preliminary data.</text>
</comment>
<dbReference type="SUPFAM" id="SSF51730">
    <property type="entry name" value="FAD-linked oxidoreductase"/>
    <property type="match status" value="1"/>
</dbReference>
<dbReference type="EMBL" id="VCJR02000002">
    <property type="protein sequence ID" value="NHK28032.1"/>
    <property type="molecule type" value="Genomic_DNA"/>
</dbReference>
<comment type="cofactor">
    <cofactor evidence="6">
        <name>FAD</name>
        <dbReference type="ChEBI" id="CHEBI:57692"/>
    </cofactor>
</comment>
<feature type="domain" description="Proline dehydrogenase" evidence="9">
    <location>
        <begin position="181"/>
        <end position="476"/>
    </location>
</feature>
<comment type="similarity">
    <text evidence="2">Belongs to the aldehyde dehydrogenase family.</text>
</comment>
<dbReference type="GO" id="GO:0010133">
    <property type="term" value="P:L-proline catabolic process to L-glutamate"/>
    <property type="evidence" value="ECO:0007669"/>
    <property type="project" value="UniProtKB-UniRule"/>
</dbReference>
<dbReference type="InterPro" id="IPR016161">
    <property type="entry name" value="Ald_DH/histidinol_DH"/>
</dbReference>
<evidence type="ECO:0000256" key="2">
    <source>
        <dbReference type="ARBA" id="ARBA00009986"/>
    </source>
</evidence>
<evidence type="ECO:0000256" key="7">
    <source>
        <dbReference type="PIRSR" id="PIRSR000197-1"/>
    </source>
</evidence>
<dbReference type="CDD" id="cd07125">
    <property type="entry name" value="ALDH_PutA-P5CDH"/>
    <property type="match status" value="1"/>
</dbReference>
<dbReference type="NCBIfam" id="TIGR01238">
    <property type="entry name" value="D1pyr5carbox3"/>
    <property type="match status" value="1"/>
</dbReference>
<dbReference type="InterPro" id="IPR029041">
    <property type="entry name" value="FAD-linked_oxidoreductase-like"/>
</dbReference>
<feature type="domain" description="Aldehyde dehydrogenase" evidence="8">
    <location>
        <begin position="563"/>
        <end position="1023"/>
    </location>
</feature>
<dbReference type="UniPathway" id="UPA00261">
    <property type="reaction ID" value="UER00373"/>
</dbReference>
<dbReference type="GO" id="GO:0009898">
    <property type="term" value="C:cytoplasmic side of plasma membrane"/>
    <property type="evidence" value="ECO:0007669"/>
    <property type="project" value="TreeGrafter"/>
</dbReference>
<dbReference type="Gene3D" id="3.40.605.10">
    <property type="entry name" value="Aldehyde Dehydrogenase, Chain A, domain 1"/>
    <property type="match status" value="1"/>
</dbReference>
<evidence type="ECO:0000256" key="4">
    <source>
        <dbReference type="ARBA" id="ARBA00023027"/>
    </source>
</evidence>
<dbReference type="PIRSF" id="PIRSF000197">
    <property type="entry name" value="Bifunct_PutA"/>
    <property type="match status" value="1"/>
</dbReference>
<dbReference type="RefSeq" id="WP_155139697.1">
    <property type="nucleotide sequence ID" value="NZ_BMGZ01000002.1"/>
</dbReference>
<keyword evidence="4 6" id="KW-0520">NAD</keyword>
<evidence type="ECO:0000256" key="1">
    <source>
        <dbReference type="ARBA" id="ARBA00004786"/>
    </source>
</evidence>
<dbReference type="Proteomes" id="UP000621856">
    <property type="component" value="Unassembled WGS sequence"/>
</dbReference>
<accession>A0A8J3ERE9</accession>
<dbReference type="EC" id="1.2.1.88" evidence="6"/>
<dbReference type="Gene3D" id="1.20.5.460">
    <property type="entry name" value="Single helix bin"/>
    <property type="match status" value="1"/>
</dbReference>
<dbReference type="InterPro" id="IPR002872">
    <property type="entry name" value="Proline_DH_dom"/>
</dbReference>
<dbReference type="InterPro" id="IPR015590">
    <property type="entry name" value="Aldehyde_DH_dom"/>
</dbReference>
<evidence type="ECO:0000313" key="11">
    <source>
        <dbReference type="EMBL" id="GGH97259.1"/>
    </source>
</evidence>
<dbReference type="GO" id="GO:0003842">
    <property type="term" value="F:L-glutamate gamma-semialdehyde dehydrogenase activity"/>
    <property type="evidence" value="ECO:0007669"/>
    <property type="project" value="UniProtKB-UniRule"/>
</dbReference>
<evidence type="ECO:0000259" key="9">
    <source>
        <dbReference type="Pfam" id="PF01619"/>
    </source>
</evidence>
<keyword evidence="14" id="KW-1185">Reference proteome</keyword>
<dbReference type="Gene3D" id="3.20.20.220">
    <property type="match status" value="1"/>
</dbReference>
<dbReference type="InterPro" id="IPR024089">
    <property type="entry name" value="PRODH_PutA_dom_I/II"/>
</dbReference>
<evidence type="ECO:0000256" key="6">
    <source>
        <dbReference type="PIRNR" id="PIRNR000197"/>
    </source>
</evidence>
<comment type="similarity">
    <text evidence="6">In the N-terminal section; belongs to the proline dehydrogenase family.</text>
</comment>
<reference evidence="12 14" key="2">
    <citation type="submission" date="2020-02" db="EMBL/GenBank/DDBJ databases">
        <title>Genome sequence of Parvularcula flava strain NH6-79.</title>
        <authorList>
            <person name="Abdul Karim M.H."/>
            <person name="Lam M.Q."/>
            <person name="Chen S.J."/>
            <person name="Yahya A."/>
            <person name="Shahir S."/>
            <person name="Shamsir M.S."/>
            <person name="Chong C.S."/>
        </authorList>
    </citation>
    <scope>NUCLEOTIDE SEQUENCE [LARGE SCALE GENOMIC DNA]</scope>
    <source>
        <strain evidence="12 14">NH6-79</strain>
    </source>
</reference>
<protein>
    <recommendedName>
        <fullName evidence="6">Bifunctional protein PutA</fullName>
    </recommendedName>
    <domain>
        <recommendedName>
            <fullName evidence="6">Proline dehydrogenase</fullName>
            <ecNumber evidence="6">1.5.5.2</ecNumber>
        </recommendedName>
        <alternativeName>
            <fullName evidence="6">Proline oxidase</fullName>
        </alternativeName>
    </domain>
    <domain>
        <recommendedName>
            <fullName evidence="6">Delta-1-pyrroline-5-carboxylate dehydrogenase</fullName>
            <shortName evidence="6">P5C dehydrogenase</shortName>
            <ecNumber evidence="6">1.2.1.88</ecNumber>
        </recommendedName>
        <alternativeName>
            <fullName evidence="6">L-glutamate gamma-semialdehyde dehydrogenase</fullName>
        </alternativeName>
    </domain>
</protein>
<organism evidence="11 13">
    <name type="scientific">Aquisalinus luteolus</name>
    <dbReference type="NCBI Taxonomy" id="1566827"/>
    <lineage>
        <taxon>Bacteria</taxon>
        <taxon>Pseudomonadati</taxon>
        <taxon>Pseudomonadota</taxon>
        <taxon>Alphaproteobacteria</taxon>
        <taxon>Parvularculales</taxon>
        <taxon>Parvularculaceae</taxon>
        <taxon>Aquisalinus</taxon>
    </lineage>
</organism>
<dbReference type="PANTHER" id="PTHR42862">
    <property type="entry name" value="DELTA-1-PYRROLINE-5-CARBOXYLATE DEHYDROGENASE 1, ISOFORM A-RELATED"/>
    <property type="match status" value="1"/>
</dbReference>
<dbReference type="EMBL" id="BMGZ01000002">
    <property type="protein sequence ID" value="GGH97259.1"/>
    <property type="molecule type" value="Genomic_DNA"/>
</dbReference>
<sequence length="1041" mass="114460">MARDSAYPPFEADYAPDDRELILKMLDDNRHDPQMAQRIRDRATRFIDGIKNTKHTTGLEEFMQEYSLSTKEGLALMVLAEALLRVPDAKTQDRLIEEKLSAGDWDEEDEDDDDHDDSWLLMAASWGIGMSANIVRPREKPGAVLHGMVKRLGVPVIRQGTRQAMHYLGRHFVLGQTIKDALKRAEKQRREGFWFSFDMLGEGARTQKDADRYLESYSDALDAIGEQSKSFDSELPSRPGLSVKLSALHPRYEARNRDEVMRELVPKVIELAKRAKEYQLNLTIDAEEADRLELSLDVFRAVAEDPGLDDWMGLGLAVQAYQKRAPEVVDWVAGLAKSLDRKFMVRLVKGAYWDTEIKRAQERGLEDFPVFTRKAATDLCFLDCARRLLDARPHIFPQFATHNAVTLAAIFEIAGDKVGYEFQRLHGMGESLYDLEIKLEGVPARIYAPVGGYKDLLAYLVRRMLENTANSSFVSQIADPHITREALLVSPQEHVAATITGSGDGRHPLIRRPHNLYSDRKNSAGMEFGHKPVLDHVAKVTADFTPPSQPIAAIINGKEERGDKETSPLLNPTTGEEFGSMLISSPETVDKAVKAARDAFQTWGRTEAEDRALYLTRYADILEQNMDRFFSLCAVEAGKTIDDAVAEVREAADFCRYYALQAEKQMGGRIELDGPTGQRDSWQLEPRGIFACISPWNFPLAIFIGQVTAALAAGNTVVAKPAEQTPYIAHVAVELMKQAGFPDGVCNLVLGEGETGKALVEHDDINGVCFTGSTATAHAINRALAAKDGPITPLIAETGGINALVVDSTALPEQVADDVVTSAFQSSGQRCSALRILYLQDDVADDMLEMIIGAAEARRFGDPSDPKTDIGPVIDKEAMDNLQAHADKMEKQGRLVWKGKTPEGLSGTFMAPHIFELDALDALKTEAFGPILHVVRWKNDQLDQVLEAVNATGYGLTFGIHSRIDGIADYVLPRVKAGNIYVNRNIIGAIVGVQPFGGAGLSGTGPKAGGPNYLQRFCEEKAVSVNTAAAGGNASLIALAN</sequence>
<dbReference type="NCBIfam" id="NF008869">
    <property type="entry name" value="PRK11904.1"/>
    <property type="match status" value="1"/>
</dbReference>
<keyword evidence="6" id="KW-0678">Repressor</keyword>
<dbReference type="InterPro" id="IPR016162">
    <property type="entry name" value="Ald_DH_N"/>
</dbReference>
<comment type="pathway">
    <text evidence="1 6">Amino-acid degradation; L-proline degradation into L-glutamate; L-glutamate from L-proline: step 2/2.</text>
</comment>
<dbReference type="InterPro" id="IPR024082">
    <property type="entry name" value="PRODH_PutA_dom_II"/>
</dbReference>
<dbReference type="Pfam" id="PF14850">
    <property type="entry name" value="Pro_dh-DNA_bdg"/>
    <property type="match status" value="1"/>
</dbReference>
<dbReference type="GO" id="GO:0003700">
    <property type="term" value="F:DNA-binding transcription factor activity"/>
    <property type="evidence" value="ECO:0007669"/>
    <property type="project" value="InterPro"/>
</dbReference>
<dbReference type="Pfam" id="PF01619">
    <property type="entry name" value="Pro_dh"/>
    <property type="match status" value="1"/>
</dbReference>
<dbReference type="Proteomes" id="UP000818603">
    <property type="component" value="Unassembled WGS sequence"/>
</dbReference>
<gene>
    <name evidence="11" type="primary">putA</name>
    <name evidence="12" type="ORF">FF098_008960</name>
    <name evidence="11" type="ORF">GCM10011355_18040</name>
</gene>
<keyword evidence="6" id="KW-0642">Proline metabolism</keyword>
<dbReference type="Gene3D" id="3.40.309.10">
    <property type="entry name" value="Aldehyde Dehydrogenase, Chain A, domain 2"/>
    <property type="match status" value="1"/>
</dbReference>
<keyword evidence="6" id="KW-0804">Transcription</keyword>
<dbReference type="GO" id="GO:0003677">
    <property type="term" value="F:DNA binding"/>
    <property type="evidence" value="ECO:0007669"/>
    <property type="project" value="UniProtKB-KW"/>
</dbReference>
<evidence type="ECO:0000256" key="3">
    <source>
        <dbReference type="ARBA" id="ARBA00023002"/>
    </source>
</evidence>
<comment type="pathway">
    <text evidence="6">Amino-acid degradation; L-proline degradation into L-glutamate; L-glutamate from L-proline: step 1/2.</text>
</comment>
<dbReference type="Pfam" id="PF00171">
    <property type="entry name" value="Aldedh"/>
    <property type="match status" value="1"/>
</dbReference>
<evidence type="ECO:0000313" key="13">
    <source>
        <dbReference type="Proteomes" id="UP000621856"/>
    </source>
</evidence>
<name>A0A8J3ERE9_9PROT</name>
<dbReference type="PANTHER" id="PTHR42862:SF1">
    <property type="entry name" value="DELTA-1-PYRROLINE-5-CARBOXYLATE DEHYDROGENASE 2, ISOFORM A-RELATED"/>
    <property type="match status" value="1"/>
</dbReference>
<evidence type="ECO:0000259" key="8">
    <source>
        <dbReference type="Pfam" id="PF00171"/>
    </source>
</evidence>
<feature type="active site" evidence="7">
    <location>
        <position position="797"/>
    </location>
</feature>
<keyword evidence="3 6" id="KW-0560">Oxidoreductase</keyword>
<dbReference type="PROSITE" id="PS00070">
    <property type="entry name" value="ALDEHYDE_DEHYDR_CYS"/>
    <property type="match status" value="1"/>
</dbReference>
<dbReference type="InterPro" id="IPR005933">
    <property type="entry name" value="PutA_C"/>
</dbReference>